<feature type="compositionally biased region" description="Polar residues" evidence="1">
    <location>
        <begin position="110"/>
        <end position="127"/>
    </location>
</feature>
<evidence type="ECO:0000313" key="3">
    <source>
        <dbReference type="Proteomes" id="UP000199199"/>
    </source>
</evidence>
<dbReference type="EMBL" id="FOZS01000001">
    <property type="protein sequence ID" value="SFS34026.1"/>
    <property type="molecule type" value="Genomic_DNA"/>
</dbReference>
<reference evidence="3" key="1">
    <citation type="submission" date="2016-10" db="EMBL/GenBank/DDBJ databases">
        <authorList>
            <person name="Varghese N."/>
            <person name="Submissions S."/>
        </authorList>
    </citation>
    <scope>NUCLEOTIDE SEQUENCE [LARGE SCALE GENOMIC DNA]</scope>
    <source>
        <strain evidence="3">DSM 22427</strain>
    </source>
</reference>
<dbReference type="Proteomes" id="UP000199199">
    <property type="component" value="Unassembled WGS sequence"/>
</dbReference>
<accession>A0A1I6P1C4</accession>
<proteinExistence type="predicted"/>
<sequence>MSLCSFKRRRLLQAIIVSFSIPLQGCLEWVTGTEEQNDAVLIINNLTEHSIMIEYIVRGEENSILHDDQTTIKAGKGYLSPTFPDETRAVEYTINKEESGNVVIPRNPQGADNSGPTKLTISYTTTDGMRYEK</sequence>
<name>A0A1I6P1C4_9EURY</name>
<protein>
    <submittedName>
        <fullName evidence="2">Uncharacterized protein</fullName>
    </submittedName>
</protein>
<feature type="region of interest" description="Disordered" evidence="1">
    <location>
        <begin position="102"/>
        <end position="133"/>
    </location>
</feature>
<gene>
    <name evidence="2" type="ORF">SAMN04488556_0262</name>
</gene>
<keyword evidence="3" id="KW-1185">Reference proteome</keyword>
<organism evidence="2 3">
    <name type="scientific">Halostagnicola kamekurae</name>
    <dbReference type="NCBI Taxonomy" id="619731"/>
    <lineage>
        <taxon>Archaea</taxon>
        <taxon>Methanobacteriati</taxon>
        <taxon>Methanobacteriota</taxon>
        <taxon>Stenosarchaea group</taxon>
        <taxon>Halobacteria</taxon>
        <taxon>Halobacteriales</taxon>
        <taxon>Natrialbaceae</taxon>
        <taxon>Halostagnicola</taxon>
    </lineage>
</organism>
<dbReference type="AlphaFoldDB" id="A0A1I6P1C4"/>
<evidence type="ECO:0000256" key="1">
    <source>
        <dbReference type="SAM" id="MobiDB-lite"/>
    </source>
</evidence>
<evidence type="ECO:0000313" key="2">
    <source>
        <dbReference type="EMBL" id="SFS34026.1"/>
    </source>
</evidence>